<evidence type="ECO:0000313" key="2">
    <source>
        <dbReference type="EnsemblPlants" id="AET2Gv20110400.2"/>
    </source>
</evidence>
<dbReference type="PANTHER" id="PTHR34461:SF2">
    <property type="entry name" value="EXPRESSED PROTEIN"/>
    <property type="match status" value="1"/>
</dbReference>
<reference evidence="2" key="3">
    <citation type="journal article" date="2017" name="Nature">
        <title>Genome sequence of the progenitor of the wheat D genome Aegilops tauschii.</title>
        <authorList>
            <person name="Luo M.C."/>
            <person name="Gu Y.Q."/>
            <person name="Puiu D."/>
            <person name="Wang H."/>
            <person name="Twardziok S.O."/>
            <person name="Deal K.R."/>
            <person name="Huo N."/>
            <person name="Zhu T."/>
            <person name="Wang L."/>
            <person name="Wang Y."/>
            <person name="McGuire P.E."/>
            <person name="Liu S."/>
            <person name="Long H."/>
            <person name="Ramasamy R.K."/>
            <person name="Rodriguez J.C."/>
            <person name="Van S.L."/>
            <person name="Yuan L."/>
            <person name="Wang Z."/>
            <person name="Xia Z."/>
            <person name="Xiao L."/>
            <person name="Anderson O.D."/>
            <person name="Ouyang S."/>
            <person name="Liang Y."/>
            <person name="Zimin A.V."/>
            <person name="Pertea G."/>
            <person name="Qi P."/>
            <person name="Bennetzen J.L."/>
            <person name="Dai X."/>
            <person name="Dawson M.W."/>
            <person name="Muller H.G."/>
            <person name="Kugler K."/>
            <person name="Rivarola-Duarte L."/>
            <person name="Spannagl M."/>
            <person name="Mayer K.F.X."/>
            <person name="Lu F.H."/>
            <person name="Bevan M.W."/>
            <person name="Leroy P."/>
            <person name="Li P."/>
            <person name="You F.M."/>
            <person name="Sun Q."/>
            <person name="Liu Z."/>
            <person name="Lyons E."/>
            <person name="Wicker T."/>
            <person name="Salzberg S.L."/>
            <person name="Devos K.M."/>
            <person name="Dvorak J."/>
        </authorList>
    </citation>
    <scope>NUCLEOTIDE SEQUENCE [LARGE SCALE GENOMIC DNA]</scope>
    <source>
        <strain evidence="2">cv. AL8/78</strain>
    </source>
</reference>
<evidence type="ECO:0000313" key="3">
    <source>
        <dbReference type="Proteomes" id="UP000015105"/>
    </source>
</evidence>
<feature type="compositionally biased region" description="Basic residues" evidence="1">
    <location>
        <begin position="66"/>
        <end position="75"/>
    </location>
</feature>
<reference evidence="2" key="5">
    <citation type="journal article" date="2021" name="G3 (Bethesda)">
        <title>Aegilops tauschii genome assembly Aet v5.0 features greater sequence contiguity and improved annotation.</title>
        <authorList>
            <person name="Wang L."/>
            <person name="Zhu T."/>
            <person name="Rodriguez J.C."/>
            <person name="Deal K.R."/>
            <person name="Dubcovsky J."/>
            <person name="McGuire P.E."/>
            <person name="Lux T."/>
            <person name="Spannagl M."/>
            <person name="Mayer K.F.X."/>
            <person name="Baldrich P."/>
            <person name="Meyers B.C."/>
            <person name="Huo N."/>
            <person name="Gu Y.Q."/>
            <person name="Zhou H."/>
            <person name="Devos K.M."/>
            <person name="Bennetzen J.L."/>
            <person name="Unver T."/>
            <person name="Budak H."/>
            <person name="Gulick P.J."/>
            <person name="Galiba G."/>
            <person name="Kalapos B."/>
            <person name="Nelson D.R."/>
            <person name="Li P."/>
            <person name="You F.M."/>
            <person name="Luo M.C."/>
            <person name="Dvorak J."/>
        </authorList>
    </citation>
    <scope>NUCLEOTIDE SEQUENCE [LARGE SCALE GENOMIC DNA]</scope>
    <source>
        <strain evidence="2">cv. AL8/78</strain>
    </source>
</reference>
<feature type="compositionally biased region" description="Acidic residues" evidence="1">
    <location>
        <begin position="97"/>
        <end position="106"/>
    </location>
</feature>
<dbReference type="EnsemblPlants" id="AET2Gv20110400.2">
    <property type="protein sequence ID" value="AET2Gv20110400.2"/>
    <property type="gene ID" value="AET2Gv20110400"/>
</dbReference>
<feature type="compositionally biased region" description="Polar residues" evidence="1">
    <location>
        <begin position="667"/>
        <end position="676"/>
    </location>
</feature>
<proteinExistence type="predicted"/>
<dbReference type="AlphaFoldDB" id="A0A453AF15"/>
<name>A0A453AF15_AEGTS</name>
<organism evidence="2 3">
    <name type="scientific">Aegilops tauschii subsp. strangulata</name>
    <name type="common">Goatgrass</name>
    <dbReference type="NCBI Taxonomy" id="200361"/>
    <lineage>
        <taxon>Eukaryota</taxon>
        <taxon>Viridiplantae</taxon>
        <taxon>Streptophyta</taxon>
        <taxon>Embryophyta</taxon>
        <taxon>Tracheophyta</taxon>
        <taxon>Spermatophyta</taxon>
        <taxon>Magnoliopsida</taxon>
        <taxon>Liliopsida</taxon>
        <taxon>Poales</taxon>
        <taxon>Poaceae</taxon>
        <taxon>BOP clade</taxon>
        <taxon>Pooideae</taxon>
        <taxon>Triticodae</taxon>
        <taxon>Triticeae</taxon>
        <taxon>Triticinae</taxon>
        <taxon>Aegilops</taxon>
    </lineage>
</organism>
<dbReference type="Proteomes" id="UP000015105">
    <property type="component" value="Chromosome 2D"/>
</dbReference>
<keyword evidence="3" id="KW-1185">Reference proteome</keyword>
<evidence type="ECO:0000256" key="1">
    <source>
        <dbReference type="SAM" id="MobiDB-lite"/>
    </source>
</evidence>
<reference evidence="2" key="4">
    <citation type="submission" date="2019-03" db="UniProtKB">
        <authorList>
            <consortium name="EnsemblPlants"/>
        </authorList>
    </citation>
    <scope>IDENTIFICATION</scope>
</reference>
<feature type="region of interest" description="Disordered" evidence="1">
    <location>
        <begin position="647"/>
        <end position="676"/>
    </location>
</feature>
<reference evidence="3" key="2">
    <citation type="journal article" date="2017" name="Nat. Plants">
        <title>The Aegilops tauschii genome reveals multiple impacts of transposons.</title>
        <authorList>
            <person name="Zhao G."/>
            <person name="Zou C."/>
            <person name="Li K."/>
            <person name="Wang K."/>
            <person name="Li T."/>
            <person name="Gao L."/>
            <person name="Zhang X."/>
            <person name="Wang H."/>
            <person name="Yang Z."/>
            <person name="Liu X."/>
            <person name="Jiang W."/>
            <person name="Mao L."/>
            <person name="Kong X."/>
            <person name="Jiao Y."/>
            <person name="Jia J."/>
        </authorList>
    </citation>
    <scope>NUCLEOTIDE SEQUENCE [LARGE SCALE GENOMIC DNA]</scope>
    <source>
        <strain evidence="3">cv. AL8/78</strain>
    </source>
</reference>
<feature type="compositionally biased region" description="Basic and acidic residues" evidence="1">
    <location>
        <begin position="116"/>
        <end position="128"/>
    </location>
</feature>
<reference evidence="3" key="1">
    <citation type="journal article" date="2014" name="Science">
        <title>Ancient hybridizations among the ancestral genomes of bread wheat.</title>
        <authorList>
            <consortium name="International Wheat Genome Sequencing Consortium,"/>
            <person name="Marcussen T."/>
            <person name="Sandve S.R."/>
            <person name="Heier L."/>
            <person name="Spannagl M."/>
            <person name="Pfeifer M."/>
            <person name="Jakobsen K.S."/>
            <person name="Wulff B.B."/>
            <person name="Steuernagel B."/>
            <person name="Mayer K.F."/>
            <person name="Olsen O.A."/>
        </authorList>
    </citation>
    <scope>NUCLEOTIDE SEQUENCE [LARGE SCALE GENOMIC DNA]</scope>
    <source>
        <strain evidence="3">cv. AL8/78</strain>
    </source>
</reference>
<feature type="region of interest" description="Disordered" evidence="1">
    <location>
        <begin position="48"/>
        <end position="148"/>
    </location>
</feature>
<sequence length="816" mass="90596">MSCVVNRIDLTLRRPAKFKKTRVLSDIYSDSYEVDFTSLNPVKTEMIDSEESALTSPSELKDLRARCKPKNKKAPKAISEESGTKNQSQCGDFGDERSDEEVDLDEPLIALKQKKEKIPPCKAERKMDASSSPHATKPVDTSPKGDEVSPVQTILFESTLHDLMTVKVETRAVDQEHCRIAIEHNEEIAGEDICSAEMENTVFHTGDHLSVVLHQFPIEDNGCGQQPGFITQPIEQDVSDTEAHLHDNVEQKKTDHNFSSLDPIDEVCNHQKSLDDTSNSDVNKSSVGNEFLLSSVNRSCDDQTDNNEYRYPEVVQVNTSESIKPVEESSPINEFKTYVRRTLVVMQPDSCGSTDKICTSLEEVVQMPVEGQSDSLVCHDVKTQDILLHMNVEQAATGYNFAYDKTLDLAHTAHFDAQDGRLENIVYDALNNHVQRNCFETKTSVVVPDTVVILSPPTVADVSHDGHILLANMDEPSKDMNQLSGTMNVDICRSVNDQESREAFVVQQELSQACVNMGKTGCAISDSSSNLEETQEISAEASISTPSCLGTDGQTRASDSSIDEGSIEVHTPKKLLSKRKVCRALLIMFQRIVVNEFLIFYTILFFQTMSPACQEKFCNAWADIDLCGVQRTKRKINLEDQSMVTTDSKLKSKTSVSTSKGDVKSTESPSPQMTSPSVLLDTEKAVEFSQRQMHDIENIAANLIRSLKHMRSLVDANLSSESHSLLPSFNTAEMRAASKDALDVERTTRKWLSIMNKDCNRFCKILTLEGKKAVPHPQAPRKRRKITFADEAGGTLCSVKVFTDGQTSPSACQGEL</sequence>
<accession>A0A453AF15</accession>
<dbReference type="PANTHER" id="PTHR34461">
    <property type="entry name" value="EXPRESSED PROTEIN"/>
    <property type="match status" value="1"/>
</dbReference>
<protein>
    <submittedName>
        <fullName evidence="2">Uncharacterized protein</fullName>
    </submittedName>
</protein>
<dbReference type="Gramene" id="AET2Gv20110400.2">
    <property type="protein sequence ID" value="AET2Gv20110400.2"/>
    <property type="gene ID" value="AET2Gv20110400"/>
</dbReference>